<evidence type="ECO:0000313" key="2">
    <source>
        <dbReference type="EMBL" id="GEC11703.1"/>
    </source>
</evidence>
<keyword evidence="3" id="KW-1185">Reference proteome</keyword>
<dbReference type="InterPro" id="IPR004675">
    <property type="entry name" value="AhpD_core"/>
</dbReference>
<reference evidence="2 3" key="1">
    <citation type="submission" date="2019-06" db="EMBL/GenBank/DDBJ databases">
        <title>Whole genome shotgun sequence of Glutamicibacter nicotianae NBRC 14234.</title>
        <authorList>
            <person name="Hosoyama A."/>
            <person name="Uohara A."/>
            <person name="Ohji S."/>
            <person name="Ichikawa N."/>
        </authorList>
    </citation>
    <scope>NUCLEOTIDE SEQUENCE [LARGE SCALE GENOMIC DNA]</scope>
    <source>
        <strain evidence="2 3">NBRC 14234</strain>
    </source>
</reference>
<dbReference type="Proteomes" id="UP000316242">
    <property type="component" value="Unassembled WGS sequence"/>
</dbReference>
<dbReference type="PANTHER" id="PTHR35446:SF2">
    <property type="entry name" value="CARBOXYMUCONOLACTONE DECARBOXYLASE-LIKE DOMAIN-CONTAINING PROTEIN"/>
    <property type="match status" value="1"/>
</dbReference>
<organism evidence="2 3">
    <name type="scientific">Glutamicibacter nicotianae</name>
    <name type="common">Arthrobacter nicotianae</name>
    <dbReference type="NCBI Taxonomy" id="37929"/>
    <lineage>
        <taxon>Bacteria</taxon>
        <taxon>Bacillati</taxon>
        <taxon>Actinomycetota</taxon>
        <taxon>Actinomycetes</taxon>
        <taxon>Micrococcales</taxon>
        <taxon>Micrococcaceae</taxon>
        <taxon>Glutamicibacter</taxon>
    </lineage>
</organism>
<dbReference type="SUPFAM" id="SSF69118">
    <property type="entry name" value="AhpD-like"/>
    <property type="match status" value="1"/>
</dbReference>
<dbReference type="InterPro" id="IPR029032">
    <property type="entry name" value="AhpD-like"/>
</dbReference>
<feature type="domain" description="Carboxymuconolactone decarboxylase-like" evidence="1">
    <location>
        <begin position="32"/>
        <end position="106"/>
    </location>
</feature>
<dbReference type="Pfam" id="PF02627">
    <property type="entry name" value="CMD"/>
    <property type="match status" value="1"/>
</dbReference>
<gene>
    <name evidence="2" type="ORF">ANI01nite_09060</name>
</gene>
<sequence length="166" mass="18171">MYGSTMAVSDPMFLDKTNPELWNSIGRFSKDVAKSYRAAGISDRTAELVNLRVSQINGCAFCLDLHARKALDAGESLQRITLLRTWDECGGLFTEEECAALAIAEATTGLPNPEERIAAVASARLVLSDEQVAAIQWIAIAMNAFNRISILSRHPVKERELDTTGK</sequence>
<evidence type="ECO:0000259" key="1">
    <source>
        <dbReference type="Pfam" id="PF02627"/>
    </source>
</evidence>
<name>A0ABQ0RIQ1_GLUNI</name>
<dbReference type="NCBIfam" id="TIGR00778">
    <property type="entry name" value="ahpD_dom"/>
    <property type="match status" value="1"/>
</dbReference>
<dbReference type="EMBL" id="BJNE01000002">
    <property type="protein sequence ID" value="GEC11703.1"/>
    <property type="molecule type" value="Genomic_DNA"/>
</dbReference>
<evidence type="ECO:0000313" key="3">
    <source>
        <dbReference type="Proteomes" id="UP000316242"/>
    </source>
</evidence>
<accession>A0ABQ0RIQ1</accession>
<dbReference type="InterPro" id="IPR003779">
    <property type="entry name" value="CMD-like"/>
</dbReference>
<protein>
    <submittedName>
        <fullName evidence="2">Alkyl hydroperoxide reductase AhpD</fullName>
    </submittedName>
</protein>
<dbReference type="Gene3D" id="1.20.1290.10">
    <property type="entry name" value="AhpD-like"/>
    <property type="match status" value="1"/>
</dbReference>
<dbReference type="PANTHER" id="PTHR35446">
    <property type="entry name" value="SI:CH211-175M2.5"/>
    <property type="match status" value="1"/>
</dbReference>
<proteinExistence type="predicted"/>
<comment type="caution">
    <text evidence="2">The sequence shown here is derived from an EMBL/GenBank/DDBJ whole genome shotgun (WGS) entry which is preliminary data.</text>
</comment>